<evidence type="ECO:0000313" key="3">
    <source>
        <dbReference type="EMBL" id="CCA13972.1"/>
    </source>
</evidence>
<dbReference type="InterPro" id="IPR009057">
    <property type="entry name" value="Homeodomain-like_sf"/>
</dbReference>
<reference evidence="3" key="2">
    <citation type="submission" date="2011-02" db="EMBL/GenBank/DDBJ databases">
        <authorList>
            <person name="MacLean D."/>
        </authorList>
    </citation>
    <scope>NUCLEOTIDE SEQUENCE</scope>
</reference>
<evidence type="ECO:0000259" key="2">
    <source>
        <dbReference type="Pfam" id="PF04218"/>
    </source>
</evidence>
<dbReference type="Gene3D" id="1.10.10.60">
    <property type="entry name" value="Homeodomain-like"/>
    <property type="match status" value="1"/>
</dbReference>
<feature type="domain" description="HTH psq-type" evidence="2">
    <location>
        <begin position="90"/>
        <end position="141"/>
    </location>
</feature>
<accession>F0VYV7</accession>
<organism evidence="3">
    <name type="scientific">Albugo laibachii Nc14</name>
    <dbReference type="NCBI Taxonomy" id="890382"/>
    <lineage>
        <taxon>Eukaryota</taxon>
        <taxon>Sar</taxon>
        <taxon>Stramenopiles</taxon>
        <taxon>Oomycota</taxon>
        <taxon>Peronosporomycetes</taxon>
        <taxon>Albuginales</taxon>
        <taxon>Albuginaceae</taxon>
        <taxon>Albugo</taxon>
    </lineage>
</organism>
<name>F0VYV7_9STRA</name>
<dbReference type="SUPFAM" id="SSF46689">
    <property type="entry name" value="Homeodomain-like"/>
    <property type="match status" value="1"/>
</dbReference>
<feature type="compositionally biased region" description="Low complexity" evidence="1">
    <location>
        <begin position="60"/>
        <end position="80"/>
    </location>
</feature>
<dbReference type="GO" id="GO:0003677">
    <property type="term" value="F:DNA binding"/>
    <property type="evidence" value="ECO:0007669"/>
    <property type="project" value="InterPro"/>
</dbReference>
<reference evidence="3" key="1">
    <citation type="journal article" date="2011" name="PLoS Biol.">
        <title>Gene gain and loss during evolution of obligate parasitism in the white rust pathogen of Arabidopsis thaliana.</title>
        <authorList>
            <person name="Kemen E."/>
            <person name="Gardiner A."/>
            <person name="Schultz-Larsen T."/>
            <person name="Kemen A.C."/>
            <person name="Balmuth A.L."/>
            <person name="Robert-Seilaniantz A."/>
            <person name="Bailey K."/>
            <person name="Holub E."/>
            <person name="Studholme D.J."/>
            <person name="Maclean D."/>
            <person name="Jones J.D."/>
        </authorList>
    </citation>
    <scope>NUCLEOTIDE SEQUENCE</scope>
</reference>
<gene>
    <name evidence="3" type="primary">AlNc14C1G108</name>
    <name evidence="3" type="ORF">ALNC14_001150</name>
</gene>
<dbReference type="Pfam" id="PF04218">
    <property type="entry name" value="CENP-B_N"/>
    <property type="match status" value="1"/>
</dbReference>
<dbReference type="EMBL" id="FR824046">
    <property type="protein sequence ID" value="CCA13972.1"/>
    <property type="molecule type" value="Genomic_DNA"/>
</dbReference>
<dbReference type="InterPro" id="IPR007889">
    <property type="entry name" value="HTH_Psq"/>
</dbReference>
<sequence length="479" mass="53830">MPSCISYESNIPEFIQDEYQQTMSSYECCPTSPLFKYEPRNQIESNNILSSRLQDGGSNLSLLSLPEPNQSSSSSPSSSTDSKRPESGTKRKRVVLSIFEKHQVLQRLDLGEQPILIARDFGISRQQVSDIKKNKERILSFCIDAKHLSSLRKKTLRAAQNDYHPGVEQGLYRWIIRQRFLGRNITSDMLISKVSDLFTQYMFNGVIGTLNRFRCSRDGLNKTLSAEDQSTLNFMARFPASSSDKSIFSWLRNFKRAHRIRSLSADELAKLPKTFTPAMDTFVIHESSDQENSCTIAISENCNENEFLTSNSAFLAPHAWSTQPNVPNVTETLESLRQKHYISSPSQGENMIRTGTHSGDHIHACMLPEEEGVVLPNEEDHIFEAVSSKLICASSSAKGWEDVNKVRLTLDFCENSFLSSGVLSSLATATAPSFMTLFQAISKQMDQLERTVNIKLHSLNSRLAALRGSTIKTQETCHC</sequence>
<dbReference type="AlphaFoldDB" id="F0VYV7"/>
<dbReference type="HOGENOM" id="CLU_044289_0_0_1"/>
<evidence type="ECO:0000256" key="1">
    <source>
        <dbReference type="SAM" id="MobiDB-lite"/>
    </source>
</evidence>
<feature type="region of interest" description="Disordered" evidence="1">
    <location>
        <begin position="60"/>
        <end position="89"/>
    </location>
</feature>
<protein>
    <submittedName>
        <fullName evidence="3">AlNc14C1G108 protein</fullName>
    </submittedName>
</protein>
<proteinExistence type="predicted"/>